<protein>
    <submittedName>
        <fullName evidence="1">Uncharacterized protein</fullName>
    </submittedName>
</protein>
<sequence>MDSQLEQYYLDKNRFTDKQIEEERDKKYWYYRGKLNDFRTLFEKQINDVEFEVMFEKLMDGYLNYRMLNLVDSYRRLYKGFEPYLDDSGNIKSEFTTNKYKDSLTHNDDDLISDEEE</sequence>
<organism evidence="1">
    <name type="scientific">marine metagenome</name>
    <dbReference type="NCBI Taxonomy" id="408172"/>
    <lineage>
        <taxon>unclassified sequences</taxon>
        <taxon>metagenomes</taxon>
        <taxon>ecological metagenomes</taxon>
    </lineage>
</organism>
<dbReference type="AlphaFoldDB" id="A0A382NF29"/>
<proteinExistence type="predicted"/>
<reference evidence="1" key="1">
    <citation type="submission" date="2018-05" db="EMBL/GenBank/DDBJ databases">
        <authorList>
            <person name="Lanie J.A."/>
            <person name="Ng W.-L."/>
            <person name="Kazmierczak K.M."/>
            <person name="Andrzejewski T.M."/>
            <person name="Davidsen T.M."/>
            <person name="Wayne K.J."/>
            <person name="Tettelin H."/>
            <person name="Glass J.I."/>
            <person name="Rusch D."/>
            <person name="Podicherti R."/>
            <person name="Tsui H.-C.T."/>
            <person name="Winkler M.E."/>
        </authorList>
    </citation>
    <scope>NUCLEOTIDE SEQUENCE</scope>
</reference>
<evidence type="ECO:0000313" key="1">
    <source>
        <dbReference type="EMBL" id="SVC58181.1"/>
    </source>
</evidence>
<gene>
    <name evidence="1" type="ORF">METZ01_LOCUS311035</name>
</gene>
<accession>A0A382NF29</accession>
<dbReference type="EMBL" id="UINC01099140">
    <property type="protein sequence ID" value="SVC58181.1"/>
    <property type="molecule type" value="Genomic_DNA"/>
</dbReference>
<name>A0A382NF29_9ZZZZ</name>